<dbReference type="RefSeq" id="WP_009366352.1">
    <property type="nucleotide sequence ID" value="NZ_ALJD01000003.1"/>
</dbReference>
<gene>
    <name evidence="2" type="ORF">HSB1_12370</name>
</gene>
<dbReference type="Proteomes" id="UP000007813">
    <property type="component" value="Unassembled WGS sequence"/>
</dbReference>
<evidence type="ECO:0000313" key="3">
    <source>
        <dbReference type="Proteomes" id="UP000007813"/>
    </source>
</evidence>
<proteinExistence type="predicted"/>
<dbReference type="Pfam" id="PF23993">
    <property type="entry name" value="DUF7311"/>
    <property type="match status" value="1"/>
</dbReference>
<protein>
    <recommendedName>
        <fullName evidence="1">DUF7311 domain-containing protein</fullName>
    </recommendedName>
</protein>
<reference evidence="2 3" key="1">
    <citation type="journal article" date="2012" name="J. Bacteriol.">
        <title>Draft Genome Sequence of the Extremely Halophilic Archaeon Halogranum salarium B-1T.</title>
        <authorList>
            <person name="Kim K.K."/>
            <person name="Lee K.C."/>
            <person name="Lee J.S."/>
        </authorList>
    </citation>
    <scope>NUCLEOTIDE SEQUENCE [LARGE SCALE GENOMIC DNA]</scope>
    <source>
        <strain evidence="2 3">B-1</strain>
    </source>
</reference>
<comment type="caution">
    <text evidence="2">The sequence shown here is derived from an EMBL/GenBank/DDBJ whole genome shotgun (WGS) entry which is preliminary data.</text>
</comment>
<feature type="domain" description="DUF7311" evidence="1">
    <location>
        <begin position="1"/>
        <end position="141"/>
    </location>
</feature>
<dbReference type="AlphaFoldDB" id="J3JH31"/>
<organism evidence="2 3">
    <name type="scientific">Halogranum salarium B-1</name>
    <dbReference type="NCBI Taxonomy" id="1210908"/>
    <lineage>
        <taxon>Archaea</taxon>
        <taxon>Methanobacteriati</taxon>
        <taxon>Methanobacteriota</taxon>
        <taxon>Stenosarchaea group</taxon>
        <taxon>Halobacteria</taxon>
        <taxon>Halobacteriales</taxon>
        <taxon>Haloferacaceae</taxon>
    </lineage>
</organism>
<evidence type="ECO:0000313" key="2">
    <source>
        <dbReference type="EMBL" id="EJN60634.1"/>
    </source>
</evidence>
<name>J3JH31_9EURY</name>
<dbReference type="InterPro" id="IPR055735">
    <property type="entry name" value="DUF7311"/>
</dbReference>
<accession>J3JH31</accession>
<dbReference type="EMBL" id="ALJD01000003">
    <property type="protein sequence ID" value="EJN60634.1"/>
    <property type="molecule type" value="Genomic_DNA"/>
</dbReference>
<dbReference type="OrthoDB" id="293581at2157"/>
<evidence type="ECO:0000259" key="1">
    <source>
        <dbReference type="Pfam" id="PF23993"/>
    </source>
</evidence>
<dbReference type="eggNOG" id="arCOG10216">
    <property type="taxonomic scope" value="Archaea"/>
</dbReference>
<sequence length="156" mass="16422">MIRIVLTVALATALLAVSLPAVDSARGDRTAASLDADLETVRDAAVGLVDEDDPTRDDVAGARRLVTVDVPHPSWTAATVERVTVRGQTDSSVSTLGYRLDSGRRSRLRLDVPLRTPNGPLVFTTPGAHRLALSLAWGDGDSSGGDGPTVVVRRES</sequence>